<dbReference type="PROSITE" id="PS50102">
    <property type="entry name" value="RRM"/>
    <property type="match status" value="3"/>
</dbReference>
<name>A0AAJ8LMC3_9TREE</name>
<dbReference type="InterPro" id="IPR012677">
    <property type="entry name" value="Nucleotide-bd_a/b_plait_sf"/>
</dbReference>
<dbReference type="AlphaFoldDB" id="A0AAJ8LMC3"/>
<feature type="domain" description="RRM" evidence="4">
    <location>
        <begin position="454"/>
        <end position="530"/>
    </location>
</feature>
<feature type="domain" description="RRM" evidence="4">
    <location>
        <begin position="153"/>
        <end position="231"/>
    </location>
</feature>
<dbReference type="GO" id="GO:0005737">
    <property type="term" value="C:cytoplasm"/>
    <property type="evidence" value="ECO:0007669"/>
    <property type="project" value="TreeGrafter"/>
</dbReference>
<feature type="region of interest" description="Disordered" evidence="3">
    <location>
        <begin position="1"/>
        <end position="149"/>
    </location>
</feature>
<dbReference type="CDD" id="cd00590">
    <property type="entry name" value="RRM_SF"/>
    <property type="match status" value="1"/>
</dbReference>
<dbReference type="Proteomes" id="UP000322225">
    <property type="component" value="Chromosome 8"/>
</dbReference>
<evidence type="ECO:0000313" key="6">
    <source>
        <dbReference type="Proteomes" id="UP000322225"/>
    </source>
</evidence>
<accession>A0AAJ8LMC3</accession>
<dbReference type="InterPro" id="IPR035979">
    <property type="entry name" value="RBD_domain_sf"/>
</dbReference>
<protein>
    <recommendedName>
        <fullName evidence="4">RRM domain-containing protein</fullName>
    </recommendedName>
</protein>
<dbReference type="EMBL" id="CP144058">
    <property type="protein sequence ID" value="WWD20422.1"/>
    <property type="molecule type" value="Genomic_DNA"/>
</dbReference>
<dbReference type="RefSeq" id="XP_065823647.1">
    <property type="nucleotide sequence ID" value="XM_065967575.1"/>
</dbReference>
<dbReference type="InterPro" id="IPR000504">
    <property type="entry name" value="RRM_dom"/>
</dbReference>
<gene>
    <name evidence="5" type="ORF">CI109_104898</name>
</gene>
<organism evidence="5 6">
    <name type="scientific">Kwoniella shandongensis</name>
    <dbReference type="NCBI Taxonomy" id="1734106"/>
    <lineage>
        <taxon>Eukaryota</taxon>
        <taxon>Fungi</taxon>
        <taxon>Dikarya</taxon>
        <taxon>Basidiomycota</taxon>
        <taxon>Agaricomycotina</taxon>
        <taxon>Tremellomycetes</taxon>
        <taxon>Tremellales</taxon>
        <taxon>Cryptococcaceae</taxon>
        <taxon>Kwoniella</taxon>
    </lineage>
</organism>
<evidence type="ECO:0000313" key="5">
    <source>
        <dbReference type="EMBL" id="WWD20422.1"/>
    </source>
</evidence>
<dbReference type="KEGG" id="ksn:43591908"/>
<evidence type="ECO:0000259" key="4">
    <source>
        <dbReference type="PROSITE" id="PS50102"/>
    </source>
</evidence>
<dbReference type="SUPFAM" id="SSF54928">
    <property type="entry name" value="RNA-binding domain, RBD"/>
    <property type="match status" value="3"/>
</dbReference>
<feature type="compositionally biased region" description="Basic and acidic residues" evidence="3">
    <location>
        <begin position="1"/>
        <end position="11"/>
    </location>
</feature>
<dbReference type="PANTHER" id="PTHR23003">
    <property type="entry name" value="RNA RECOGNITION MOTIF RRM DOMAIN CONTAINING PROTEIN"/>
    <property type="match status" value="1"/>
</dbReference>
<dbReference type="Pfam" id="PF00076">
    <property type="entry name" value="RRM_1"/>
    <property type="match status" value="3"/>
</dbReference>
<dbReference type="GO" id="GO:0005634">
    <property type="term" value="C:nucleus"/>
    <property type="evidence" value="ECO:0007669"/>
    <property type="project" value="TreeGrafter"/>
</dbReference>
<dbReference type="GO" id="GO:0003729">
    <property type="term" value="F:mRNA binding"/>
    <property type="evidence" value="ECO:0007669"/>
    <property type="project" value="TreeGrafter"/>
</dbReference>
<reference evidence="5" key="2">
    <citation type="submission" date="2024-01" db="EMBL/GenBank/DDBJ databases">
        <title>Comparative genomics of Cryptococcus and Kwoniella reveals pathogenesis evolution and contrasting modes of karyotype evolution via chromosome fusion or intercentromeric recombination.</title>
        <authorList>
            <person name="Coelho M.A."/>
            <person name="David-Palma M."/>
            <person name="Shea T."/>
            <person name="Bowers K."/>
            <person name="McGinley-Smith S."/>
            <person name="Mohammad A.W."/>
            <person name="Gnirke A."/>
            <person name="Yurkov A.M."/>
            <person name="Nowrousian M."/>
            <person name="Sun S."/>
            <person name="Cuomo C.A."/>
            <person name="Heitman J."/>
        </authorList>
    </citation>
    <scope>NUCLEOTIDE SEQUENCE</scope>
    <source>
        <strain evidence="5">CBS 12478</strain>
    </source>
</reference>
<dbReference type="Gene3D" id="3.30.70.330">
    <property type="match status" value="3"/>
</dbReference>
<evidence type="ECO:0000256" key="3">
    <source>
        <dbReference type="SAM" id="MobiDB-lite"/>
    </source>
</evidence>
<evidence type="ECO:0000256" key="1">
    <source>
        <dbReference type="ARBA" id="ARBA00022884"/>
    </source>
</evidence>
<keyword evidence="6" id="KW-1185">Reference proteome</keyword>
<sequence>MEDDREMRVDEAVIPENGNGDRNSRRDDGRERSRSRDRYRRDRDDDRYRSSRRRSHSRSPSRSRSPHRHRRHHSSSRSRSRSRDRHHHRSSHRDDRDRDSRRDDRRDDRYPVPRGGGGFRGAPRADGEKSVGGPMNASPEEAEAHAKVSKRENRLYVGNLAYDVNYKDLEKFMSGGGGHVVFSEVLTTPAGQSKGCGIVEFGSQEEAQTAKASLSDKTFFGRPVFIREDREETARFGAPPIPGKIGMAMGEARSFLGNQAPVPPVNNRNIFVGNLPLQASWQDLKDLMRQSGEVIRADIGMHMDGTPKGNGTVVFVNPDDARAAIEMFNGFDWFGSILEVREDRFATGGFRGRGGFARGGFAPRGAFGFRGGFRGGFMGAPGFGGGMGLGRGGFAGGIARGGMHGGAMGAPGGRNFTNDLYADYNGPEGSAEGAMAVDGGVSSGLQPEPAEPNQQILVRNLPWSTSNEDLVELFETVGNVVLAEILFEAGRSKGEGIVQFTETAEGQVASEKFMGYVYGGRPLDVQFNPRWHEFSPSAIKGGQVPPA</sequence>
<proteinExistence type="predicted"/>
<dbReference type="InterPro" id="IPR050374">
    <property type="entry name" value="RRT5_SRSF_SR"/>
</dbReference>
<dbReference type="FunFam" id="3.30.70.330:FF:000145">
    <property type="entry name" value="Putative RNP domain-containing protein"/>
    <property type="match status" value="1"/>
</dbReference>
<dbReference type="PANTHER" id="PTHR23003:SF3">
    <property type="entry name" value="FI21236P1-RELATED"/>
    <property type="match status" value="1"/>
</dbReference>
<feature type="domain" description="RRM" evidence="4">
    <location>
        <begin position="268"/>
        <end position="345"/>
    </location>
</feature>
<reference evidence="5" key="1">
    <citation type="submission" date="2017-08" db="EMBL/GenBank/DDBJ databases">
        <authorList>
            <person name="Cuomo C."/>
            <person name="Billmyre B."/>
            <person name="Heitman J."/>
        </authorList>
    </citation>
    <scope>NUCLEOTIDE SEQUENCE</scope>
    <source>
        <strain evidence="5">CBS 12478</strain>
    </source>
</reference>
<feature type="compositionally biased region" description="Basic and acidic residues" evidence="3">
    <location>
        <begin position="92"/>
        <end position="111"/>
    </location>
</feature>
<evidence type="ECO:0000256" key="2">
    <source>
        <dbReference type="PROSITE-ProRule" id="PRU00176"/>
    </source>
</evidence>
<dbReference type="GeneID" id="43591908"/>
<feature type="compositionally biased region" description="Basic and acidic residues" evidence="3">
    <location>
        <begin position="22"/>
        <end position="49"/>
    </location>
</feature>
<keyword evidence="1 2" id="KW-0694">RNA-binding</keyword>
<dbReference type="SMART" id="SM00360">
    <property type="entry name" value="RRM"/>
    <property type="match status" value="3"/>
</dbReference>
<dbReference type="GO" id="GO:1990904">
    <property type="term" value="C:ribonucleoprotein complex"/>
    <property type="evidence" value="ECO:0007669"/>
    <property type="project" value="TreeGrafter"/>
</dbReference>
<feature type="compositionally biased region" description="Basic residues" evidence="3">
    <location>
        <begin position="50"/>
        <end position="91"/>
    </location>
</feature>